<proteinExistence type="predicted"/>
<comment type="caution">
    <text evidence="2">The sequence shown here is derived from an EMBL/GenBank/DDBJ whole genome shotgun (WGS) entry which is preliminary data.</text>
</comment>
<keyword evidence="3" id="KW-1185">Reference proteome</keyword>
<evidence type="ECO:0000259" key="1">
    <source>
        <dbReference type="Pfam" id="PF12697"/>
    </source>
</evidence>
<dbReference type="GO" id="GO:0016787">
    <property type="term" value="F:hydrolase activity"/>
    <property type="evidence" value="ECO:0007669"/>
    <property type="project" value="UniProtKB-KW"/>
</dbReference>
<sequence length="257" mass="28769">MNARILWIHGWGMSSGIFAHAVRRLEGFEHHFVSFADCAKPEQLLPAVLGKLRERSGPWTVIGWSMGAMLALESLFAAAVDVHPECGNAETRKNSEVQIDSLIVIAGTLGFASADRMKGWPPRVLERMKKQLAGERPEAVLEAFKRSMFSPEEIASQPDRIETAAACPADFGSEGLQAGLDYLLRTDLASRWDHWFKRDAVWPGRLRWIHGEQDAICPVGAVPELPDRNRIIFPGTGHAPFLTREAEFIHYIKEFLQ</sequence>
<dbReference type="Pfam" id="PF12697">
    <property type="entry name" value="Abhydrolase_6"/>
    <property type="match status" value="1"/>
</dbReference>
<feature type="domain" description="AB hydrolase-1" evidence="1">
    <location>
        <begin position="5"/>
        <end position="248"/>
    </location>
</feature>
<dbReference type="InterPro" id="IPR000073">
    <property type="entry name" value="AB_hydrolase_1"/>
</dbReference>
<reference evidence="2" key="1">
    <citation type="submission" date="2023-12" db="EMBL/GenBank/DDBJ databases">
        <title>Fervidustalea candida gen. nov., sp. nov., a novel member of the family Paenibacillaceae isolated from a geothermal area.</title>
        <authorList>
            <person name="Li W.-J."/>
            <person name="Jiao J.-Y."/>
            <person name="Chen Y."/>
        </authorList>
    </citation>
    <scope>NUCLEOTIDE SEQUENCE</scope>
    <source>
        <strain evidence="2">SYSU GA230002</strain>
    </source>
</reference>
<protein>
    <submittedName>
        <fullName evidence="2">Alpha/beta fold hydrolase</fullName>
    </submittedName>
</protein>
<keyword evidence="2" id="KW-0378">Hydrolase</keyword>
<dbReference type="EMBL" id="JAYJLD010000015">
    <property type="protein sequence ID" value="MEB3102238.1"/>
    <property type="molecule type" value="Genomic_DNA"/>
</dbReference>
<organism evidence="2 3">
    <name type="scientific">Ferviditalea candida</name>
    <dbReference type="NCBI Taxonomy" id="3108399"/>
    <lineage>
        <taxon>Bacteria</taxon>
        <taxon>Bacillati</taxon>
        <taxon>Bacillota</taxon>
        <taxon>Bacilli</taxon>
        <taxon>Bacillales</taxon>
        <taxon>Paenibacillaceae</taxon>
        <taxon>Ferviditalea</taxon>
    </lineage>
</organism>
<accession>A0ABU5ZIA5</accession>
<evidence type="ECO:0000313" key="2">
    <source>
        <dbReference type="EMBL" id="MEB3102238.1"/>
    </source>
</evidence>
<evidence type="ECO:0000313" key="3">
    <source>
        <dbReference type="Proteomes" id="UP001310386"/>
    </source>
</evidence>
<dbReference type="RefSeq" id="WP_371754360.1">
    <property type="nucleotide sequence ID" value="NZ_JAYJLD010000015.1"/>
</dbReference>
<name>A0ABU5ZIA5_9BACL</name>
<dbReference type="Gene3D" id="3.40.50.1820">
    <property type="entry name" value="alpha/beta hydrolase"/>
    <property type="match status" value="1"/>
</dbReference>
<gene>
    <name evidence="2" type="ORF">VF724_11250</name>
</gene>
<dbReference type="Proteomes" id="UP001310386">
    <property type="component" value="Unassembled WGS sequence"/>
</dbReference>
<dbReference type="SUPFAM" id="SSF53474">
    <property type="entry name" value="alpha/beta-Hydrolases"/>
    <property type="match status" value="1"/>
</dbReference>
<dbReference type="InterPro" id="IPR029058">
    <property type="entry name" value="AB_hydrolase_fold"/>
</dbReference>